<dbReference type="Proteomes" id="UP000184050">
    <property type="component" value="Unassembled WGS sequence"/>
</dbReference>
<organism evidence="3 4">
    <name type="scientific">Tangfeifania diversioriginum</name>
    <dbReference type="NCBI Taxonomy" id="1168035"/>
    <lineage>
        <taxon>Bacteria</taxon>
        <taxon>Pseudomonadati</taxon>
        <taxon>Bacteroidota</taxon>
        <taxon>Bacteroidia</taxon>
        <taxon>Marinilabiliales</taxon>
        <taxon>Prolixibacteraceae</taxon>
        <taxon>Tangfeifania</taxon>
    </lineage>
</organism>
<keyword evidence="2" id="KW-0812">Transmembrane</keyword>
<evidence type="ECO:0000256" key="2">
    <source>
        <dbReference type="SAM" id="Phobius"/>
    </source>
</evidence>
<gene>
    <name evidence="3" type="ORF">SAMN05444280_13619</name>
</gene>
<dbReference type="Pfam" id="PF06835">
    <property type="entry name" value="LptC"/>
    <property type="match status" value="1"/>
</dbReference>
<keyword evidence="2" id="KW-0472">Membrane</keyword>
<keyword evidence="4" id="KW-1185">Reference proteome</keyword>
<dbReference type="Gene3D" id="2.60.450.10">
    <property type="entry name" value="Lipopolysaccharide (LPS) transport protein A like domain"/>
    <property type="match status" value="1"/>
</dbReference>
<evidence type="ECO:0000313" key="3">
    <source>
        <dbReference type="EMBL" id="SHJ87201.1"/>
    </source>
</evidence>
<dbReference type="STRING" id="1168035.SAMN05444280_13619"/>
<dbReference type="PROSITE" id="PS51257">
    <property type="entry name" value="PROKAR_LIPOPROTEIN"/>
    <property type="match status" value="1"/>
</dbReference>
<proteinExistence type="predicted"/>
<dbReference type="RefSeq" id="WP_073172865.1">
    <property type="nucleotide sequence ID" value="NZ_FQZE01000036.1"/>
</dbReference>
<dbReference type="GO" id="GO:0015221">
    <property type="term" value="F:lipopolysaccharide transmembrane transporter activity"/>
    <property type="evidence" value="ECO:0007669"/>
    <property type="project" value="InterPro"/>
</dbReference>
<dbReference type="InterPro" id="IPR026265">
    <property type="entry name" value="LptC"/>
</dbReference>
<dbReference type="GO" id="GO:0005886">
    <property type="term" value="C:plasma membrane"/>
    <property type="evidence" value="ECO:0007669"/>
    <property type="project" value="InterPro"/>
</dbReference>
<feature type="transmembrane region" description="Helical" evidence="2">
    <location>
        <begin position="12"/>
        <end position="31"/>
    </location>
</feature>
<feature type="compositionally biased region" description="Polar residues" evidence="1">
    <location>
        <begin position="197"/>
        <end position="208"/>
    </location>
</feature>
<dbReference type="AlphaFoldDB" id="A0A1M6MUQ5"/>
<keyword evidence="2" id="KW-1133">Transmembrane helix</keyword>
<sequence>MKQQQQGFKSKIVRFKGIAALLAGAAFLFFGCEKNNIEKIQAFSAPENLPQQEATNFETLFTDSGKVRFYLFAPKLLRFETDGDPFVEFPEGIELIRYDSAQNVVSSITADYAKQYEKEDKWEAKNNVIATNLDGDTLKTEHLIWEEKNEKIYSDEYVKIIRPDQIITGIGFESDQAMENWKIKNPKGTIFVEVNENEQTPADSTTVQPEEKQKITPEPGTLQFQN</sequence>
<dbReference type="InterPro" id="IPR010664">
    <property type="entry name" value="LipoPS_assembly_LptC-rel"/>
</dbReference>
<name>A0A1M6MUQ5_9BACT</name>
<reference evidence="3 4" key="1">
    <citation type="submission" date="2016-11" db="EMBL/GenBank/DDBJ databases">
        <authorList>
            <person name="Jaros S."/>
            <person name="Januszkiewicz K."/>
            <person name="Wedrychowicz H."/>
        </authorList>
    </citation>
    <scope>NUCLEOTIDE SEQUENCE [LARGE SCALE GENOMIC DNA]</scope>
    <source>
        <strain evidence="3 4">DSM 27063</strain>
    </source>
</reference>
<evidence type="ECO:0000256" key="1">
    <source>
        <dbReference type="SAM" id="MobiDB-lite"/>
    </source>
</evidence>
<dbReference type="EMBL" id="FQZE01000036">
    <property type="protein sequence ID" value="SHJ87201.1"/>
    <property type="molecule type" value="Genomic_DNA"/>
</dbReference>
<accession>A0A1M6MUQ5</accession>
<evidence type="ECO:0000313" key="4">
    <source>
        <dbReference type="Proteomes" id="UP000184050"/>
    </source>
</evidence>
<protein>
    <submittedName>
        <fullName evidence="3">LPS export ABC transporter protein LptC</fullName>
    </submittedName>
</protein>
<feature type="region of interest" description="Disordered" evidence="1">
    <location>
        <begin position="195"/>
        <end position="226"/>
    </location>
</feature>
<dbReference type="NCBIfam" id="TIGR04409">
    <property type="entry name" value="LptC_YrbK"/>
    <property type="match status" value="1"/>
</dbReference>